<dbReference type="Proteomes" id="UP000095281">
    <property type="component" value="Unplaced"/>
</dbReference>
<feature type="region of interest" description="Disordered" evidence="1">
    <location>
        <begin position="176"/>
        <end position="199"/>
    </location>
</feature>
<reference evidence="4" key="1">
    <citation type="submission" date="2016-11" db="UniProtKB">
        <authorList>
            <consortium name="WormBaseParasite"/>
        </authorList>
    </citation>
    <scope>IDENTIFICATION</scope>
</reference>
<feature type="transmembrane region" description="Helical" evidence="2">
    <location>
        <begin position="45"/>
        <end position="63"/>
    </location>
</feature>
<feature type="compositionally biased region" description="Basic and acidic residues" evidence="1">
    <location>
        <begin position="257"/>
        <end position="269"/>
    </location>
</feature>
<feature type="transmembrane region" description="Helical" evidence="2">
    <location>
        <begin position="123"/>
        <end position="145"/>
    </location>
</feature>
<dbReference type="WBParaSite" id="MhA1_Contig2374.frz3.gene1">
    <property type="protein sequence ID" value="MhA1_Contig2374.frz3.gene1"/>
    <property type="gene ID" value="MhA1_Contig2374.frz3.gene1"/>
</dbReference>
<dbReference type="AlphaFoldDB" id="A0A1I8BIB0"/>
<keyword evidence="2" id="KW-0472">Membrane</keyword>
<accession>A0A1I8BIB0</accession>
<feature type="transmembrane region" description="Helical" evidence="2">
    <location>
        <begin position="94"/>
        <end position="117"/>
    </location>
</feature>
<evidence type="ECO:0000313" key="4">
    <source>
        <dbReference type="WBParaSite" id="MhA1_Contig2374.frz3.gene1"/>
    </source>
</evidence>
<protein>
    <submittedName>
        <fullName evidence="4">Uncharacterized protein</fullName>
    </submittedName>
</protein>
<feature type="compositionally biased region" description="Polar residues" evidence="1">
    <location>
        <begin position="359"/>
        <end position="374"/>
    </location>
</feature>
<keyword evidence="2" id="KW-1133">Transmembrane helix</keyword>
<feature type="region of interest" description="Disordered" evidence="1">
    <location>
        <begin position="314"/>
        <end position="407"/>
    </location>
</feature>
<sequence>MTPATSIPSPNEGIITRILRLGVKFAQLITSLFLTISMYNIGPYWIFVAASLAIPIYGLFLVFRSPERILHTHPLPFVRYKALERSRRWLRVDLSICTTMAILCFLLSIILFIGYLVEHTINIYILSAASSSLLLAVLYGLNILLSVRSLQIGKINLITEKNVYQQSPKISTIWASAQSPQPPSTTLPPMSINSNNEREEENWREITIKKIKTFPSSGEDIQIIEEENEHCLRVEQRQRTPSGENVAMIFGRNKSYRQKEKNENGEEKWLPAINYGRSSTTSPNYNEDNEREEEYSSRPFKGLKRENNFEIFSPSTKNYLNEENENNNNNLKQRSPIRRRRRYQTSSSAKSFEGREESPTASINIERASSSPPYQSERYFRENKRIKVSPPNESSTSPYWKHQVTEL</sequence>
<evidence type="ECO:0000313" key="3">
    <source>
        <dbReference type="Proteomes" id="UP000095281"/>
    </source>
</evidence>
<evidence type="ECO:0000256" key="2">
    <source>
        <dbReference type="SAM" id="Phobius"/>
    </source>
</evidence>
<evidence type="ECO:0000256" key="1">
    <source>
        <dbReference type="SAM" id="MobiDB-lite"/>
    </source>
</evidence>
<organism evidence="3 4">
    <name type="scientific">Meloidogyne hapla</name>
    <name type="common">Root-knot nematode worm</name>
    <dbReference type="NCBI Taxonomy" id="6305"/>
    <lineage>
        <taxon>Eukaryota</taxon>
        <taxon>Metazoa</taxon>
        <taxon>Ecdysozoa</taxon>
        <taxon>Nematoda</taxon>
        <taxon>Chromadorea</taxon>
        <taxon>Rhabditida</taxon>
        <taxon>Tylenchina</taxon>
        <taxon>Tylenchomorpha</taxon>
        <taxon>Tylenchoidea</taxon>
        <taxon>Meloidogynidae</taxon>
        <taxon>Meloidogyninae</taxon>
        <taxon>Meloidogyne</taxon>
    </lineage>
</organism>
<proteinExistence type="predicted"/>
<name>A0A1I8BIB0_MELHA</name>
<feature type="region of interest" description="Disordered" evidence="1">
    <location>
        <begin position="254"/>
        <end position="301"/>
    </location>
</feature>
<keyword evidence="3" id="KW-1185">Reference proteome</keyword>
<keyword evidence="2" id="KW-0812">Transmembrane</keyword>